<dbReference type="InterPro" id="IPR006073">
    <property type="entry name" value="GTP-bd"/>
</dbReference>
<proteinExistence type="predicted"/>
<dbReference type="GO" id="GO:0005525">
    <property type="term" value="F:GTP binding"/>
    <property type="evidence" value="ECO:0007669"/>
    <property type="project" value="InterPro"/>
</dbReference>
<gene>
    <name evidence="3" type="ORF">BJ508DRAFT_413755</name>
</gene>
<evidence type="ECO:0000256" key="1">
    <source>
        <dbReference type="SAM" id="Coils"/>
    </source>
</evidence>
<dbReference type="InterPro" id="IPR027417">
    <property type="entry name" value="P-loop_NTPase"/>
</dbReference>
<dbReference type="CDD" id="cd00882">
    <property type="entry name" value="Ras_like_GTPase"/>
    <property type="match status" value="1"/>
</dbReference>
<dbReference type="Proteomes" id="UP000275078">
    <property type="component" value="Unassembled WGS sequence"/>
</dbReference>
<evidence type="ECO:0000259" key="2">
    <source>
        <dbReference type="Pfam" id="PF01926"/>
    </source>
</evidence>
<dbReference type="AlphaFoldDB" id="A0A3N4ICA3"/>
<feature type="domain" description="G" evidence="2">
    <location>
        <begin position="15"/>
        <end position="72"/>
    </location>
</feature>
<organism evidence="3 4">
    <name type="scientific">Ascobolus immersus RN42</name>
    <dbReference type="NCBI Taxonomy" id="1160509"/>
    <lineage>
        <taxon>Eukaryota</taxon>
        <taxon>Fungi</taxon>
        <taxon>Dikarya</taxon>
        <taxon>Ascomycota</taxon>
        <taxon>Pezizomycotina</taxon>
        <taxon>Pezizomycetes</taxon>
        <taxon>Pezizales</taxon>
        <taxon>Ascobolaceae</taxon>
        <taxon>Ascobolus</taxon>
    </lineage>
</organism>
<evidence type="ECO:0000313" key="4">
    <source>
        <dbReference type="Proteomes" id="UP000275078"/>
    </source>
</evidence>
<keyword evidence="1" id="KW-0175">Coiled coil</keyword>
<name>A0A3N4ICA3_ASCIM</name>
<sequence>MGMGPASNESKNVVIAVMGVTGSGKSTFIQTASGQDVEVGHTLHACTQKLSVYEFEHEGYNVTLIDTPGFNDTFRTDADILKEIAQWLEFTYTKGFRLSGIIYLHRIADVRMEGSALRNLKMFRKLCGDEPLKNVLLATTFWEKVDSEIGSKRENELVSVPEFWGDMVEYGSQVVRFTGTARSALEIITQFFGRATVTLKIQEELVNEGKKLVDTAAGSSLNEELLALQKKHSDELKQVEKDMREAIADKDEQLKKILEKEQRRLDRQLQRFQDEQDQLRADRRNQMRALDQEWESRIRQMQEDAERQRILEKRVNEEQMALQRAEIEGLKQAQRRNRS</sequence>
<dbReference type="EMBL" id="ML119667">
    <property type="protein sequence ID" value="RPA83096.1"/>
    <property type="molecule type" value="Genomic_DNA"/>
</dbReference>
<protein>
    <submittedName>
        <fullName evidence="3">P-loop containing nucleoside triphosphate hydrolase protein</fullName>
    </submittedName>
</protein>
<dbReference type="Gene3D" id="3.40.50.300">
    <property type="entry name" value="P-loop containing nucleotide triphosphate hydrolases"/>
    <property type="match status" value="1"/>
</dbReference>
<dbReference type="GO" id="GO:0016787">
    <property type="term" value="F:hydrolase activity"/>
    <property type="evidence" value="ECO:0007669"/>
    <property type="project" value="UniProtKB-KW"/>
</dbReference>
<accession>A0A3N4ICA3</accession>
<dbReference type="OrthoDB" id="8954335at2759"/>
<feature type="coiled-coil region" evidence="1">
    <location>
        <begin position="222"/>
        <end position="328"/>
    </location>
</feature>
<dbReference type="STRING" id="1160509.A0A3N4ICA3"/>
<evidence type="ECO:0000313" key="3">
    <source>
        <dbReference type="EMBL" id="RPA83096.1"/>
    </source>
</evidence>
<keyword evidence="3" id="KW-0378">Hydrolase</keyword>
<dbReference type="Pfam" id="PF01926">
    <property type="entry name" value="MMR_HSR1"/>
    <property type="match status" value="1"/>
</dbReference>
<reference evidence="3 4" key="1">
    <citation type="journal article" date="2018" name="Nat. Ecol. Evol.">
        <title>Pezizomycetes genomes reveal the molecular basis of ectomycorrhizal truffle lifestyle.</title>
        <authorList>
            <person name="Murat C."/>
            <person name="Payen T."/>
            <person name="Noel B."/>
            <person name="Kuo A."/>
            <person name="Morin E."/>
            <person name="Chen J."/>
            <person name="Kohler A."/>
            <person name="Krizsan K."/>
            <person name="Balestrini R."/>
            <person name="Da Silva C."/>
            <person name="Montanini B."/>
            <person name="Hainaut M."/>
            <person name="Levati E."/>
            <person name="Barry K.W."/>
            <person name="Belfiori B."/>
            <person name="Cichocki N."/>
            <person name="Clum A."/>
            <person name="Dockter R.B."/>
            <person name="Fauchery L."/>
            <person name="Guy J."/>
            <person name="Iotti M."/>
            <person name="Le Tacon F."/>
            <person name="Lindquist E.A."/>
            <person name="Lipzen A."/>
            <person name="Malagnac F."/>
            <person name="Mello A."/>
            <person name="Molinier V."/>
            <person name="Miyauchi S."/>
            <person name="Poulain J."/>
            <person name="Riccioni C."/>
            <person name="Rubini A."/>
            <person name="Sitrit Y."/>
            <person name="Splivallo R."/>
            <person name="Traeger S."/>
            <person name="Wang M."/>
            <person name="Zifcakova L."/>
            <person name="Wipf D."/>
            <person name="Zambonelli A."/>
            <person name="Paolocci F."/>
            <person name="Nowrousian M."/>
            <person name="Ottonello S."/>
            <person name="Baldrian P."/>
            <person name="Spatafora J.W."/>
            <person name="Henrissat B."/>
            <person name="Nagy L.G."/>
            <person name="Aury J.M."/>
            <person name="Wincker P."/>
            <person name="Grigoriev I.V."/>
            <person name="Bonfante P."/>
            <person name="Martin F.M."/>
        </authorList>
    </citation>
    <scope>NUCLEOTIDE SEQUENCE [LARGE SCALE GENOMIC DNA]</scope>
    <source>
        <strain evidence="3 4">RN42</strain>
    </source>
</reference>
<keyword evidence="4" id="KW-1185">Reference proteome</keyword>
<dbReference type="SUPFAM" id="SSF52540">
    <property type="entry name" value="P-loop containing nucleoside triphosphate hydrolases"/>
    <property type="match status" value="1"/>
</dbReference>